<evidence type="ECO:0000259" key="7">
    <source>
        <dbReference type="PROSITE" id="PS50949"/>
    </source>
</evidence>
<name>A0A255GKU8_9ACTN</name>
<dbReference type="InterPro" id="IPR051446">
    <property type="entry name" value="HTH_trans_reg/aminotransferase"/>
</dbReference>
<dbReference type="InterPro" id="IPR015424">
    <property type="entry name" value="PyrdxlP-dep_Trfase"/>
</dbReference>
<organism evidence="8 9">
    <name type="scientific">Enemella evansiae</name>
    <dbReference type="NCBI Taxonomy" id="2016499"/>
    <lineage>
        <taxon>Bacteria</taxon>
        <taxon>Bacillati</taxon>
        <taxon>Actinomycetota</taxon>
        <taxon>Actinomycetes</taxon>
        <taxon>Propionibacteriales</taxon>
        <taxon>Propionibacteriaceae</taxon>
        <taxon>Enemella</taxon>
    </lineage>
</organism>
<evidence type="ECO:0000256" key="4">
    <source>
        <dbReference type="ARBA" id="ARBA00023125"/>
    </source>
</evidence>
<dbReference type="PANTHER" id="PTHR46577">
    <property type="entry name" value="HTH-TYPE TRANSCRIPTIONAL REGULATORY PROTEIN GABR"/>
    <property type="match status" value="1"/>
</dbReference>
<dbReference type="Gene3D" id="1.10.10.10">
    <property type="entry name" value="Winged helix-like DNA-binding domain superfamily/Winged helix DNA-binding domain"/>
    <property type="match status" value="1"/>
</dbReference>
<evidence type="ECO:0000313" key="9">
    <source>
        <dbReference type="Proteomes" id="UP000215896"/>
    </source>
</evidence>
<dbReference type="InterPro" id="IPR000524">
    <property type="entry name" value="Tscrpt_reg_HTH_GntR"/>
</dbReference>
<accession>A0A255GKU8</accession>
<evidence type="ECO:0000256" key="5">
    <source>
        <dbReference type="ARBA" id="ARBA00023163"/>
    </source>
</evidence>
<evidence type="ECO:0000313" key="8">
    <source>
        <dbReference type="EMBL" id="OYO16440.1"/>
    </source>
</evidence>
<dbReference type="AlphaFoldDB" id="A0A255GKU8"/>
<keyword evidence="2" id="KW-0663">Pyridoxal phosphate</keyword>
<dbReference type="GO" id="GO:0003700">
    <property type="term" value="F:DNA-binding transcription factor activity"/>
    <property type="evidence" value="ECO:0007669"/>
    <property type="project" value="InterPro"/>
</dbReference>
<evidence type="ECO:0000256" key="1">
    <source>
        <dbReference type="ARBA" id="ARBA00005384"/>
    </source>
</evidence>
<dbReference type="Pfam" id="PF00392">
    <property type="entry name" value="GntR"/>
    <property type="match status" value="1"/>
</dbReference>
<comment type="similarity">
    <text evidence="1">In the C-terminal section; belongs to the class-I pyridoxal-phosphate-dependent aminotransferase family.</text>
</comment>
<feature type="region of interest" description="Disordered" evidence="6">
    <location>
        <begin position="99"/>
        <end position="125"/>
    </location>
</feature>
<dbReference type="GO" id="GO:0003677">
    <property type="term" value="F:DNA binding"/>
    <property type="evidence" value="ECO:0007669"/>
    <property type="project" value="UniProtKB-KW"/>
</dbReference>
<protein>
    <submittedName>
        <fullName evidence="8">GntR family transcriptional regulator</fullName>
    </submittedName>
</protein>
<proteinExistence type="inferred from homology"/>
<dbReference type="EMBL" id="NMVO01000003">
    <property type="protein sequence ID" value="OYO16440.1"/>
    <property type="molecule type" value="Genomic_DNA"/>
</dbReference>
<keyword evidence="5" id="KW-0804">Transcription</keyword>
<dbReference type="Pfam" id="PF00155">
    <property type="entry name" value="Aminotran_1_2"/>
    <property type="match status" value="1"/>
</dbReference>
<comment type="caution">
    <text evidence="8">The sequence shown here is derived from an EMBL/GenBank/DDBJ whole genome shotgun (WGS) entry which is preliminary data.</text>
</comment>
<dbReference type="Proteomes" id="UP000215896">
    <property type="component" value="Unassembled WGS sequence"/>
</dbReference>
<evidence type="ECO:0000256" key="2">
    <source>
        <dbReference type="ARBA" id="ARBA00022898"/>
    </source>
</evidence>
<dbReference type="InterPro" id="IPR036388">
    <property type="entry name" value="WH-like_DNA-bd_sf"/>
</dbReference>
<dbReference type="RefSeq" id="WP_094404883.1">
    <property type="nucleotide sequence ID" value="NZ_NMVO01000003.1"/>
</dbReference>
<dbReference type="PANTHER" id="PTHR46577:SF1">
    <property type="entry name" value="HTH-TYPE TRANSCRIPTIONAL REGULATORY PROTEIN GABR"/>
    <property type="match status" value="1"/>
</dbReference>
<evidence type="ECO:0000256" key="3">
    <source>
        <dbReference type="ARBA" id="ARBA00023015"/>
    </source>
</evidence>
<dbReference type="PROSITE" id="PS50949">
    <property type="entry name" value="HTH_GNTR"/>
    <property type="match status" value="1"/>
</dbReference>
<dbReference type="CDD" id="cd07377">
    <property type="entry name" value="WHTH_GntR"/>
    <property type="match status" value="1"/>
</dbReference>
<dbReference type="InterPro" id="IPR015421">
    <property type="entry name" value="PyrdxlP-dep_Trfase_major"/>
</dbReference>
<dbReference type="OrthoDB" id="594134at2"/>
<dbReference type="CDD" id="cd00609">
    <property type="entry name" value="AAT_like"/>
    <property type="match status" value="1"/>
</dbReference>
<gene>
    <name evidence="8" type="ORF">CGZ94_04470</name>
</gene>
<dbReference type="Gene3D" id="3.40.640.10">
    <property type="entry name" value="Type I PLP-dependent aspartate aminotransferase-like (Major domain)"/>
    <property type="match status" value="1"/>
</dbReference>
<reference evidence="8 9" key="1">
    <citation type="submission" date="2017-07" db="EMBL/GenBank/DDBJ databases">
        <title>Draft whole genome sequences of clinical Proprionibacteriaceae strains.</title>
        <authorList>
            <person name="Bernier A.-M."/>
            <person name="Bernard K."/>
            <person name="Domingo M.-C."/>
        </authorList>
    </citation>
    <scope>NUCLEOTIDE SEQUENCE [LARGE SCALE GENOMIC DNA]</scope>
    <source>
        <strain evidence="8 9">NML 030167</strain>
    </source>
</reference>
<keyword evidence="3" id="KW-0805">Transcription regulation</keyword>
<dbReference type="SMART" id="SM00345">
    <property type="entry name" value="HTH_GNTR"/>
    <property type="match status" value="1"/>
</dbReference>
<dbReference type="SUPFAM" id="SSF53383">
    <property type="entry name" value="PLP-dependent transferases"/>
    <property type="match status" value="1"/>
</dbReference>
<feature type="domain" description="HTH gntR-type" evidence="7">
    <location>
        <begin position="19"/>
        <end position="87"/>
    </location>
</feature>
<dbReference type="InterPro" id="IPR004839">
    <property type="entry name" value="Aminotransferase_I/II_large"/>
</dbReference>
<keyword evidence="4" id="KW-0238">DNA-binding</keyword>
<sequence length="496" mass="52899">MPRHATPFHLTLALDPRDGRQASQLAAALVRAIAEGQLHDGDPLPSTRSLARHLGLARSAVVAAYEELSAAGFLVATAGSATRVGPGARSASLAGAYTHPTEAEPQSAGAEGTAHPIRLDLRPGHPDPGLIDDRDWARAWRRAAAAPLQPPADAVTALRPGFGHSFHEPLRRALAEHLRRNRAVVCDAADVFLFPGVNAALRALVGLVGEPDRAIAFEEPGYSTGRRALESNGARVRPVPVDAEGLRVDDLGDEWGCYVTPAHQYPLGSRMSVARRAALLDWATAHDALILEDDYDGEFRYDVAPMPSLHSMNAGAERVIYLGTASKMLARELRVAWVVLPRRLREPMQDFLARTGDSVNPVAAAALAEFVDSGALVRQLARAQRGYAARRARFTEACRDLLPGLVLQGIEAGLHVVLRLPAGIDDRALRDRLLVDGLACQALSDYWLGDPGAGESRSGGLVCGYARLPETRAREAAALIAAALARIQAEPGTPPA</sequence>
<dbReference type="SUPFAM" id="SSF46785">
    <property type="entry name" value="Winged helix' DNA-binding domain"/>
    <property type="match status" value="1"/>
</dbReference>
<evidence type="ECO:0000256" key="6">
    <source>
        <dbReference type="SAM" id="MobiDB-lite"/>
    </source>
</evidence>
<keyword evidence="9" id="KW-1185">Reference proteome</keyword>
<dbReference type="InterPro" id="IPR036390">
    <property type="entry name" value="WH_DNA-bd_sf"/>
</dbReference>
<dbReference type="GO" id="GO:0030170">
    <property type="term" value="F:pyridoxal phosphate binding"/>
    <property type="evidence" value="ECO:0007669"/>
    <property type="project" value="InterPro"/>
</dbReference>